<sequence>MLRTAALVSALKAQTEAVDLSIKTTIGIVNGFITNTTPNVQQFKGIPFAQTSIANLRVLLALRRQLLTILASSIADCPEPNTLVGG</sequence>
<dbReference type="Proteomes" id="UP000824998">
    <property type="component" value="Unassembled WGS sequence"/>
</dbReference>
<comment type="caution">
    <text evidence="1">The sequence shown here is derived from an EMBL/GenBank/DDBJ whole genome shotgun (WGS) entry which is preliminary data.</text>
</comment>
<dbReference type="AlphaFoldDB" id="A0A9P7YKJ2"/>
<gene>
    <name evidence="1" type="ORF">BJ875DRAFT_495560</name>
</gene>
<evidence type="ECO:0000313" key="1">
    <source>
        <dbReference type="EMBL" id="KAG9234770.1"/>
    </source>
</evidence>
<keyword evidence="2" id="KW-1185">Reference proteome</keyword>
<proteinExistence type="predicted"/>
<reference evidence="1" key="1">
    <citation type="journal article" date="2021" name="IMA Fungus">
        <title>Genomic characterization of three marine fungi, including Emericellopsis atlantica sp. nov. with signatures of a generalist lifestyle and marine biomass degradation.</title>
        <authorList>
            <person name="Hagestad O.C."/>
            <person name="Hou L."/>
            <person name="Andersen J.H."/>
            <person name="Hansen E.H."/>
            <person name="Altermark B."/>
            <person name="Li C."/>
            <person name="Kuhnert E."/>
            <person name="Cox R.J."/>
            <person name="Crous P.W."/>
            <person name="Spatafora J.W."/>
            <person name="Lail K."/>
            <person name="Amirebrahimi M."/>
            <person name="Lipzen A."/>
            <person name="Pangilinan J."/>
            <person name="Andreopoulos W."/>
            <person name="Hayes R.D."/>
            <person name="Ng V."/>
            <person name="Grigoriev I.V."/>
            <person name="Jackson S.A."/>
            <person name="Sutton T.D.S."/>
            <person name="Dobson A.D.W."/>
            <person name="Rama T."/>
        </authorList>
    </citation>
    <scope>NUCLEOTIDE SEQUENCE</scope>
    <source>
        <strain evidence="1">TRa018bII</strain>
    </source>
</reference>
<dbReference type="EMBL" id="MU251452">
    <property type="protein sequence ID" value="KAG9234770.1"/>
    <property type="molecule type" value="Genomic_DNA"/>
</dbReference>
<dbReference type="InterPro" id="IPR029058">
    <property type="entry name" value="AB_hydrolase_fold"/>
</dbReference>
<organism evidence="1 2">
    <name type="scientific">Amylocarpus encephaloides</name>
    <dbReference type="NCBI Taxonomy" id="45428"/>
    <lineage>
        <taxon>Eukaryota</taxon>
        <taxon>Fungi</taxon>
        <taxon>Dikarya</taxon>
        <taxon>Ascomycota</taxon>
        <taxon>Pezizomycotina</taxon>
        <taxon>Leotiomycetes</taxon>
        <taxon>Helotiales</taxon>
        <taxon>Helotiales incertae sedis</taxon>
        <taxon>Amylocarpus</taxon>
    </lineage>
</organism>
<accession>A0A9P7YKJ2</accession>
<protein>
    <submittedName>
        <fullName evidence="1">Uncharacterized protein</fullName>
    </submittedName>
</protein>
<dbReference type="Gene3D" id="3.40.50.1820">
    <property type="entry name" value="alpha/beta hydrolase"/>
    <property type="match status" value="1"/>
</dbReference>
<name>A0A9P7YKJ2_9HELO</name>
<evidence type="ECO:0000313" key="2">
    <source>
        <dbReference type="Proteomes" id="UP000824998"/>
    </source>
</evidence>